<organism evidence="1 2">
    <name type="scientific">Agathobacter rectalis</name>
    <dbReference type="NCBI Taxonomy" id="39491"/>
    <lineage>
        <taxon>Bacteria</taxon>
        <taxon>Bacillati</taxon>
        <taxon>Bacillota</taxon>
        <taxon>Clostridia</taxon>
        <taxon>Lachnospirales</taxon>
        <taxon>Lachnospiraceae</taxon>
        <taxon>Agathobacter</taxon>
    </lineage>
</organism>
<evidence type="ECO:0000313" key="1">
    <source>
        <dbReference type="EMBL" id="RHA91099.1"/>
    </source>
</evidence>
<proteinExistence type="predicted"/>
<sequence length="73" mass="8610">MQAYFLTIQNPHAHSQNRTILVLYRRYAANFAHMCGGWLYSSPLENKKTCCLHASMTHQLFLFSIVLNSYYFF</sequence>
<comment type="caution">
    <text evidence="1">The sequence shown here is derived from an EMBL/GenBank/DDBJ whole genome shotgun (WGS) entry which is preliminary data.</text>
</comment>
<reference evidence="1 2" key="1">
    <citation type="submission" date="2018-08" db="EMBL/GenBank/DDBJ databases">
        <title>A genome reference for cultivated species of the human gut microbiota.</title>
        <authorList>
            <person name="Zou Y."/>
            <person name="Xue W."/>
            <person name="Luo G."/>
        </authorList>
    </citation>
    <scope>NUCLEOTIDE SEQUENCE [LARGE SCALE GENOMIC DNA]</scope>
    <source>
        <strain evidence="1 2">AM42-17AT</strain>
    </source>
</reference>
<dbReference type="AlphaFoldDB" id="A0A413U1G2"/>
<protein>
    <submittedName>
        <fullName evidence="1">Uncharacterized protein</fullName>
    </submittedName>
</protein>
<name>A0A413U1G2_9FIRM</name>
<accession>A0A413U1G2</accession>
<dbReference type="EMBL" id="QSFZ01000011">
    <property type="protein sequence ID" value="RHA91099.1"/>
    <property type="molecule type" value="Genomic_DNA"/>
</dbReference>
<dbReference type="Proteomes" id="UP000286220">
    <property type="component" value="Unassembled WGS sequence"/>
</dbReference>
<evidence type="ECO:0000313" key="2">
    <source>
        <dbReference type="Proteomes" id="UP000286220"/>
    </source>
</evidence>
<gene>
    <name evidence="1" type="ORF">DW912_10735</name>
</gene>